<dbReference type="GO" id="GO:0003677">
    <property type="term" value="F:DNA binding"/>
    <property type="evidence" value="ECO:0007669"/>
    <property type="project" value="UniProtKB-KW"/>
</dbReference>
<dbReference type="Proteomes" id="UP001221217">
    <property type="component" value="Unassembled WGS sequence"/>
</dbReference>
<dbReference type="CDD" id="cd07377">
    <property type="entry name" value="WHTH_GntR"/>
    <property type="match status" value="1"/>
</dbReference>
<dbReference type="PROSITE" id="PS50949">
    <property type="entry name" value="HTH_GNTR"/>
    <property type="match status" value="1"/>
</dbReference>
<dbReference type="GO" id="GO:0003700">
    <property type="term" value="F:DNA-binding transcription factor activity"/>
    <property type="evidence" value="ECO:0007669"/>
    <property type="project" value="InterPro"/>
</dbReference>
<evidence type="ECO:0000313" key="6">
    <source>
        <dbReference type="Proteomes" id="UP001221217"/>
    </source>
</evidence>
<keyword evidence="3" id="KW-0804">Transcription</keyword>
<dbReference type="InterPro" id="IPR011711">
    <property type="entry name" value="GntR_C"/>
</dbReference>
<protein>
    <submittedName>
        <fullName evidence="5">GntR family transcriptional regulator</fullName>
    </submittedName>
</protein>
<gene>
    <name evidence="5" type="ORF">PQJ61_13385</name>
</gene>
<dbReference type="SMART" id="SM00345">
    <property type="entry name" value="HTH_GNTR"/>
    <property type="match status" value="1"/>
</dbReference>
<keyword evidence="1" id="KW-0805">Transcription regulation</keyword>
<dbReference type="EMBL" id="JAQQAL010000032">
    <property type="protein sequence ID" value="MDC7227751.1"/>
    <property type="molecule type" value="Genomic_DNA"/>
</dbReference>
<dbReference type="Pfam" id="PF07729">
    <property type="entry name" value="FCD"/>
    <property type="match status" value="1"/>
</dbReference>
<evidence type="ECO:0000313" key="5">
    <source>
        <dbReference type="EMBL" id="MDC7227751.1"/>
    </source>
</evidence>
<comment type="caution">
    <text evidence="5">The sequence shown here is derived from an EMBL/GenBank/DDBJ whole genome shotgun (WGS) entry which is preliminary data.</text>
</comment>
<evidence type="ECO:0000259" key="4">
    <source>
        <dbReference type="PROSITE" id="PS50949"/>
    </source>
</evidence>
<evidence type="ECO:0000256" key="2">
    <source>
        <dbReference type="ARBA" id="ARBA00023125"/>
    </source>
</evidence>
<reference evidence="5 6" key="1">
    <citation type="submission" date="2022-12" db="EMBL/GenBank/DDBJ databases">
        <title>Metagenome assembled genome from gulf of manar.</title>
        <authorList>
            <person name="Kohli P."/>
            <person name="Pk S."/>
            <person name="Venkata Ramana C."/>
            <person name="Sasikala C."/>
        </authorList>
    </citation>
    <scope>NUCLEOTIDE SEQUENCE [LARGE SCALE GENOMIC DNA]</scope>
    <source>
        <strain evidence="5">JB008</strain>
    </source>
</reference>
<accession>A0AAJ1IKL3</accession>
<evidence type="ECO:0000256" key="3">
    <source>
        <dbReference type="ARBA" id="ARBA00023163"/>
    </source>
</evidence>
<sequence length="201" mass="23674">MGDDRILTITEQIVQKLRHDIYSEKLQPNLQLKETEVAERFGVSRGPVKQAFIQLTKEGLLEAKPNIGVRVAEKPNDDVHKLLKKMRRDIETFAGLHMAEILTDEDSLRLDNLLEWFRLACESGDIIKVRESDFELHEYIISRYEDSHLYDTWNFLILRMMMRYNRLSSLKDSYSEHKKIIDAIKSRDKDLIIKTVNQNIQ</sequence>
<keyword evidence="2" id="KW-0238">DNA-binding</keyword>
<dbReference type="Gene3D" id="1.20.120.530">
    <property type="entry name" value="GntR ligand-binding domain-like"/>
    <property type="match status" value="1"/>
</dbReference>
<name>A0AAJ1IKL3_9SPIO</name>
<dbReference type="InterPro" id="IPR008920">
    <property type="entry name" value="TF_FadR/GntR_C"/>
</dbReference>
<feature type="domain" description="HTH gntR-type" evidence="4">
    <location>
        <begin position="7"/>
        <end position="74"/>
    </location>
</feature>
<dbReference type="InterPro" id="IPR000524">
    <property type="entry name" value="Tscrpt_reg_HTH_GntR"/>
</dbReference>
<dbReference type="InterPro" id="IPR036390">
    <property type="entry name" value="WH_DNA-bd_sf"/>
</dbReference>
<dbReference type="PANTHER" id="PTHR43537">
    <property type="entry name" value="TRANSCRIPTIONAL REGULATOR, GNTR FAMILY"/>
    <property type="match status" value="1"/>
</dbReference>
<dbReference type="PRINTS" id="PR00035">
    <property type="entry name" value="HTHGNTR"/>
</dbReference>
<dbReference type="InterPro" id="IPR036388">
    <property type="entry name" value="WH-like_DNA-bd_sf"/>
</dbReference>
<dbReference type="SUPFAM" id="SSF48008">
    <property type="entry name" value="GntR ligand-binding domain-like"/>
    <property type="match status" value="1"/>
</dbReference>
<organism evidence="5 6">
    <name type="scientific">Candidatus Thalassospirochaeta sargassi</name>
    <dbReference type="NCBI Taxonomy" id="3119039"/>
    <lineage>
        <taxon>Bacteria</taxon>
        <taxon>Pseudomonadati</taxon>
        <taxon>Spirochaetota</taxon>
        <taxon>Spirochaetia</taxon>
        <taxon>Spirochaetales</taxon>
        <taxon>Spirochaetaceae</taxon>
        <taxon>Candidatus Thalassospirochaeta</taxon>
    </lineage>
</organism>
<dbReference type="PANTHER" id="PTHR43537:SF5">
    <property type="entry name" value="UXU OPERON TRANSCRIPTIONAL REGULATOR"/>
    <property type="match status" value="1"/>
</dbReference>
<dbReference type="Gene3D" id="1.10.10.10">
    <property type="entry name" value="Winged helix-like DNA-binding domain superfamily/Winged helix DNA-binding domain"/>
    <property type="match status" value="1"/>
</dbReference>
<evidence type="ECO:0000256" key="1">
    <source>
        <dbReference type="ARBA" id="ARBA00023015"/>
    </source>
</evidence>
<dbReference type="Pfam" id="PF00392">
    <property type="entry name" value="GntR"/>
    <property type="match status" value="1"/>
</dbReference>
<proteinExistence type="predicted"/>
<dbReference type="AlphaFoldDB" id="A0AAJ1IKL3"/>
<dbReference type="SUPFAM" id="SSF46785">
    <property type="entry name" value="Winged helix' DNA-binding domain"/>
    <property type="match status" value="1"/>
</dbReference>